<sequence>MNKRRTREHDDALLMPPPFAPTEATEPALSYPEDSGHTHSRYLAPPSLARQATVTASTSRRPTFGRFSSTGPRGRNALDSIGYVPENIPTPRTTRPFSAVGGTKKRQRGLKLLPTASTSPILPKLSLRSKEPSEHPSTSSKYNDEADDHEYIVDSSDDEEPVPFNLHPKDVPRSPKIARTSKNNPSTRSGHDRTAVRPGASPSSSRVGSGTVASSSRLPVGTTPARRKNITSRLGITPARPLSTSARPLVTPARSSNPGALIDPTPIPLNLGSTIQNPRRVNSPFLPPAVTPSGSRIQSSGSSTHYRERVVPHQPTSTPRHPGPSRLSQSNLTSTGTEPLPLLAEVGAGTKRGPGSKSVSPHTGPKRPRISAPSPSAAEDIIVVSSSDDETDIKGPGEATGSGQKGGDNGAEGECEIEETERERRPPSPSPSLGDYRPTPLASRSRSRSASSDIVLIGSRPDSTSGRDSNEEASQEVRKEAPRQSTREVIPESIVPAPLEEVPRLPPPAKGVPPSTPRSHHSSSSEQLRVSRKRAVRRVESNESSQLAAGETGTGLRTRRGARVPESSPSPPEAEIRLSSRKQGQEASPRPADPPPERTERATLSPKKSSPPVNLGSPSPSPPWTGKPLFRAPTTSVSSLTTSSKDRPPRNPPPQMTVGWSQLGETGPPLPRDAEPLPSHEPPLPSNAEPKETLDDDPLQSMYDEPIYQPPQYRVAGPSHGVPPSPGRSSRRSIAPSYSNFSYISTMPPPTVSSVPPARRPAVRRLRMDCVLLPRASKATRRALERFERKGKGKGKDPSEYPSQQPSVSTSQAGDPSTPGSTSQAPTVKYLVIDPQLALPSYYESLPPEIEESSERYCHCCRTRSMAGTIKMRCGSMTHRRKKGVPQGEAHECGLYWCQRCIAKHDIPFNPLLETFKCPLCTGICECDVCRRERGQEPLGRWAMKTVKVKPGKRSFDAFVKGRIASGSGSRTSNPTATPSESIAEMSDSTVALPEPPEPPEPTSGPLDPDIGDTTSARRVSAPGSLLSSKPALTTWYGWRPPPPLRHRRASEGHTLSTETHIFIPRGPRKSELGVDTSLEQVDESLEYSEGPRPESEKEQLADDDGESIVEDRLQAFEGDYSAAGDASLLGADSGAFELDIDHGPDDSVHDAGETGGLELEVGAVDVVVESGSVDPGVADDSRGSMIERESGPSVAHTPAVTASPTSTEVPIGTLAYPPSDSDGSQADARTPVPPAPEDIISTSAGTLECAPTAGVLDDIPVEASRNSLTVVFNKSIQGLAESDSAILAHDYGSTSLSRQTSETGEFPSTSEADEPRLRTPDLELIQAELVRSSTAEPELNLELNPDLGQLHPEGTFATVPCISRGDGGDYTIYGSLQDISLFNAVTDCSDDTHGIALSSSQSEPDTAVCGSLSEYCTQPEPTPYSPYRLEIERLAIFELEGFESESEHEPELTLATDPESAKSSILETPSPLLESNTYSNLADIPDLFTTPSDEPRASPFTVPTEEKQAQVRNILQSRFAQSVEPETRTTRSQTRRSTIERGKFLRSNRCYGITS</sequence>
<feature type="compositionally biased region" description="Gly residues" evidence="5">
    <location>
        <begin position="398"/>
        <end position="410"/>
    </location>
</feature>
<organism evidence="7 8">
    <name type="scientific">Rhizoctonia solani</name>
    <dbReference type="NCBI Taxonomy" id="456999"/>
    <lineage>
        <taxon>Eukaryota</taxon>
        <taxon>Fungi</taxon>
        <taxon>Dikarya</taxon>
        <taxon>Basidiomycota</taxon>
        <taxon>Agaricomycotina</taxon>
        <taxon>Agaricomycetes</taxon>
        <taxon>Cantharellales</taxon>
        <taxon>Ceratobasidiaceae</taxon>
        <taxon>Rhizoctonia</taxon>
    </lineage>
</organism>
<feature type="compositionally biased region" description="Polar residues" evidence="5">
    <location>
        <begin position="50"/>
        <end position="71"/>
    </location>
</feature>
<feature type="compositionally biased region" description="Low complexity" evidence="5">
    <location>
        <begin position="293"/>
        <end position="303"/>
    </location>
</feature>
<evidence type="ECO:0000256" key="1">
    <source>
        <dbReference type="ARBA" id="ARBA00004123"/>
    </source>
</evidence>
<feature type="region of interest" description="Disordered" evidence="5">
    <location>
        <begin position="1171"/>
        <end position="1233"/>
    </location>
</feature>
<feature type="region of interest" description="Disordered" evidence="5">
    <location>
        <begin position="787"/>
        <end position="827"/>
    </location>
</feature>
<feature type="compositionally biased region" description="Low complexity" evidence="5">
    <location>
        <begin position="547"/>
        <end position="556"/>
    </location>
</feature>
<accession>A0A8H3BSC5</accession>
<gene>
    <name evidence="7" type="ORF">RDB_LOCUS164021</name>
</gene>
<feature type="compositionally biased region" description="Pro residues" evidence="5">
    <location>
        <begin position="504"/>
        <end position="516"/>
    </location>
</feature>
<comment type="subcellular location">
    <subcellularLocation>
        <location evidence="1">Nucleus</location>
    </subcellularLocation>
</comment>
<feature type="compositionally biased region" description="Pro residues" evidence="5">
    <location>
        <begin position="994"/>
        <end position="1003"/>
    </location>
</feature>
<dbReference type="Proteomes" id="UP000663846">
    <property type="component" value="Unassembled WGS sequence"/>
</dbReference>
<evidence type="ECO:0000256" key="2">
    <source>
        <dbReference type="ARBA" id="ARBA00023015"/>
    </source>
</evidence>
<feature type="compositionally biased region" description="Basic and acidic residues" evidence="5">
    <location>
        <begin position="1180"/>
        <end position="1191"/>
    </location>
</feature>
<evidence type="ECO:0000259" key="6">
    <source>
        <dbReference type="Pfam" id="PF10497"/>
    </source>
</evidence>
<dbReference type="EMBL" id="CAJMWS010000808">
    <property type="protein sequence ID" value="CAE6464339.1"/>
    <property type="molecule type" value="Genomic_DNA"/>
</dbReference>
<protein>
    <recommendedName>
        <fullName evidence="6">Zinc-finger domain-containing protein</fullName>
    </recommendedName>
</protein>
<feature type="compositionally biased region" description="Acidic residues" evidence="5">
    <location>
        <begin position="411"/>
        <end position="420"/>
    </location>
</feature>
<feature type="region of interest" description="Disordered" evidence="5">
    <location>
        <begin position="1445"/>
        <end position="1464"/>
    </location>
</feature>
<feature type="compositionally biased region" description="Polar residues" evidence="5">
    <location>
        <begin position="271"/>
        <end position="280"/>
    </location>
</feature>
<dbReference type="GO" id="GO:0005634">
    <property type="term" value="C:nucleus"/>
    <property type="evidence" value="ECO:0007669"/>
    <property type="project" value="UniProtKB-SubCell"/>
</dbReference>
<evidence type="ECO:0000256" key="4">
    <source>
        <dbReference type="ARBA" id="ARBA00023242"/>
    </source>
</evidence>
<feature type="compositionally biased region" description="Polar residues" evidence="5">
    <location>
        <begin position="801"/>
        <end position="826"/>
    </location>
</feature>
<feature type="domain" description="Zinc-finger" evidence="6">
    <location>
        <begin position="854"/>
        <end position="945"/>
    </location>
</feature>
<feature type="region of interest" description="Disordered" evidence="5">
    <location>
        <begin position="1"/>
        <end position="735"/>
    </location>
</feature>
<evidence type="ECO:0000256" key="5">
    <source>
        <dbReference type="SAM" id="MobiDB-lite"/>
    </source>
</evidence>
<feature type="region of interest" description="Disordered" evidence="5">
    <location>
        <begin position="1295"/>
        <end position="1316"/>
    </location>
</feature>
<reference evidence="7" key="1">
    <citation type="submission" date="2021-01" db="EMBL/GenBank/DDBJ databases">
        <authorList>
            <person name="Kaushik A."/>
        </authorList>
    </citation>
    <scope>NUCLEOTIDE SEQUENCE</scope>
    <source>
        <strain evidence="7">AG1-1C</strain>
    </source>
</reference>
<feature type="compositionally biased region" description="Basic and acidic residues" evidence="5">
    <location>
        <begin position="475"/>
        <end position="490"/>
    </location>
</feature>
<keyword evidence="3" id="KW-0804">Transcription</keyword>
<keyword evidence="2" id="KW-0805">Transcription regulation</keyword>
<feature type="compositionally biased region" description="Low complexity" evidence="5">
    <location>
        <begin position="634"/>
        <end position="643"/>
    </location>
</feature>
<dbReference type="InterPro" id="IPR018866">
    <property type="entry name" value="Znf-4CXXC_R1"/>
</dbReference>
<proteinExistence type="predicted"/>
<feature type="compositionally biased region" description="Low complexity" evidence="5">
    <location>
        <begin position="442"/>
        <end position="452"/>
    </location>
</feature>
<feature type="compositionally biased region" description="Polar residues" evidence="5">
    <location>
        <begin position="201"/>
        <end position="217"/>
    </location>
</feature>
<evidence type="ECO:0000313" key="8">
    <source>
        <dbReference type="Proteomes" id="UP000663846"/>
    </source>
</evidence>
<feature type="compositionally biased region" description="Polar residues" evidence="5">
    <location>
        <begin position="326"/>
        <end position="337"/>
    </location>
</feature>
<feature type="compositionally biased region" description="Basic and acidic residues" evidence="5">
    <location>
        <begin position="787"/>
        <end position="799"/>
    </location>
</feature>
<feature type="compositionally biased region" description="Polar residues" evidence="5">
    <location>
        <begin position="1295"/>
        <end position="1311"/>
    </location>
</feature>
<feature type="compositionally biased region" description="Polar residues" evidence="5">
    <location>
        <begin position="606"/>
        <end position="618"/>
    </location>
</feature>
<evidence type="ECO:0000313" key="7">
    <source>
        <dbReference type="EMBL" id="CAE6464339.1"/>
    </source>
</evidence>
<evidence type="ECO:0000256" key="3">
    <source>
        <dbReference type="ARBA" id="ARBA00023163"/>
    </source>
</evidence>
<feature type="compositionally biased region" description="Basic and acidic residues" evidence="5">
    <location>
        <begin position="1090"/>
        <end position="1101"/>
    </location>
</feature>
<feature type="compositionally biased region" description="Polar residues" evidence="5">
    <location>
        <begin position="967"/>
        <end position="981"/>
    </location>
</feature>
<name>A0A8H3BSC5_9AGAM</name>
<feature type="region of interest" description="Disordered" evidence="5">
    <location>
        <begin position="964"/>
        <end position="1108"/>
    </location>
</feature>
<keyword evidence="4" id="KW-0539">Nucleus</keyword>
<comment type="caution">
    <text evidence="7">The sequence shown here is derived from an EMBL/GenBank/DDBJ whole genome shotgun (WGS) entry which is preliminary data.</text>
</comment>
<dbReference type="Pfam" id="PF10497">
    <property type="entry name" value="zf-4CXXC_R1"/>
    <property type="match status" value="1"/>
</dbReference>